<evidence type="ECO:0008006" key="2">
    <source>
        <dbReference type="Google" id="ProtNLM"/>
    </source>
</evidence>
<dbReference type="EMBL" id="LAZR01063836">
    <property type="protein sequence ID" value="KKK58716.1"/>
    <property type="molecule type" value="Genomic_DNA"/>
</dbReference>
<sequence length="328" mass="37598">EVEDIYYYEVPTPLTELYFKSVFEQGQTLDALYTMNTSKQFNFSIAYKGLRSLGKYQNILTSTGNFRFAFSYHTKDNRYQLKAHFVAQDLLNNENGGLTDQALTNFQSNDGQFDDRSTLAVNFEDAENIVEGKRFFIDHSYEMLPQKDSVPSNSLRLGHRLNFNDKFYRYDQGSPSSLFGPSFQASDLRDRVDLEDFNNELSLSFANPILGRLTAQVNYSFYDYGYNSVLILENEDRIPNRLQGNIIAAGASYAKNIKGFDFKANAEANISGDFDGYNLHAETSYNWDGHAKFNAALYANSRAANYNHLLYQSSYTRNPSRKEFFIPL</sequence>
<evidence type="ECO:0000313" key="1">
    <source>
        <dbReference type="EMBL" id="KKK58716.1"/>
    </source>
</evidence>
<dbReference type="Pfam" id="PF14121">
    <property type="entry name" value="Porin_10"/>
    <property type="match status" value="1"/>
</dbReference>
<dbReference type="InterPro" id="IPR025631">
    <property type="entry name" value="Porin_10"/>
</dbReference>
<organism evidence="1">
    <name type="scientific">marine sediment metagenome</name>
    <dbReference type="NCBI Taxonomy" id="412755"/>
    <lineage>
        <taxon>unclassified sequences</taxon>
        <taxon>metagenomes</taxon>
        <taxon>ecological metagenomes</taxon>
    </lineage>
</organism>
<protein>
    <recommendedName>
        <fullName evidence="2">TonB-dependent receptor-like beta-barrel domain-containing protein</fullName>
    </recommendedName>
</protein>
<gene>
    <name evidence="1" type="ORF">LCGC14_3041630</name>
</gene>
<feature type="non-terminal residue" evidence="1">
    <location>
        <position position="1"/>
    </location>
</feature>
<reference evidence="1" key="1">
    <citation type="journal article" date="2015" name="Nature">
        <title>Complex archaea that bridge the gap between prokaryotes and eukaryotes.</title>
        <authorList>
            <person name="Spang A."/>
            <person name="Saw J.H."/>
            <person name="Jorgensen S.L."/>
            <person name="Zaremba-Niedzwiedzka K."/>
            <person name="Martijn J."/>
            <person name="Lind A.E."/>
            <person name="van Eijk R."/>
            <person name="Schleper C."/>
            <person name="Guy L."/>
            <person name="Ettema T.J."/>
        </authorList>
    </citation>
    <scope>NUCLEOTIDE SEQUENCE</scope>
</reference>
<dbReference type="AlphaFoldDB" id="A0A0F8ZFB9"/>
<accession>A0A0F8ZFB9</accession>
<proteinExistence type="predicted"/>
<comment type="caution">
    <text evidence="1">The sequence shown here is derived from an EMBL/GenBank/DDBJ whole genome shotgun (WGS) entry which is preliminary data.</text>
</comment>
<name>A0A0F8ZFB9_9ZZZZ</name>